<keyword evidence="2" id="KW-1185">Reference proteome</keyword>
<dbReference type="EMBL" id="FJUW01000031">
    <property type="protein sequence ID" value="CZT04258.1"/>
    <property type="molecule type" value="Genomic_DNA"/>
</dbReference>
<accession>A0A1E1L3U7</accession>
<comment type="caution">
    <text evidence="1">The sequence shown here is derived from an EMBL/GenBank/DDBJ whole genome shotgun (WGS) entry which is preliminary data.</text>
</comment>
<name>A0A1E1L3U7_9HELO</name>
<gene>
    <name evidence="1" type="ORF">RCO7_14770</name>
</gene>
<proteinExistence type="predicted"/>
<evidence type="ECO:0000313" key="2">
    <source>
        <dbReference type="Proteomes" id="UP000178129"/>
    </source>
</evidence>
<reference evidence="2" key="1">
    <citation type="submission" date="2016-03" db="EMBL/GenBank/DDBJ databases">
        <authorList>
            <person name="Ploux O."/>
        </authorList>
    </citation>
    <scope>NUCLEOTIDE SEQUENCE [LARGE SCALE GENOMIC DNA]</scope>
    <source>
        <strain evidence="2">UK7</strain>
    </source>
</reference>
<sequence length="217" mass="24061">MVYLIHKLQTKAGPAEQQESNPLVRGANTGRLGVMEETRYARHILLTPRSRSCKRSGLACMSSAKHNDRSSKAYVASLQDILVERNFHDRDRQSVTEGGNSRDITEPSALEVGIETAQPERITHEIGLVSVTAGQDLRYVGPSSGYSFAKLLFANISRRNATRGQNGLIWLRIALQATSFALDPVHYLLLSRMLFNYLKTIGIMCNTNTHSSTNQAT</sequence>
<protein>
    <submittedName>
        <fullName evidence="1">Uncharacterized protein</fullName>
    </submittedName>
</protein>
<evidence type="ECO:0000313" key="1">
    <source>
        <dbReference type="EMBL" id="CZT04258.1"/>
    </source>
</evidence>
<dbReference type="AlphaFoldDB" id="A0A1E1L3U7"/>
<organism evidence="1 2">
    <name type="scientific">Rhynchosporium graminicola</name>
    <dbReference type="NCBI Taxonomy" id="2792576"/>
    <lineage>
        <taxon>Eukaryota</taxon>
        <taxon>Fungi</taxon>
        <taxon>Dikarya</taxon>
        <taxon>Ascomycota</taxon>
        <taxon>Pezizomycotina</taxon>
        <taxon>Leotiomycetes</taxon>
        <taxon>Helotiales</taxon>
        <taxon>Ploettnerulaceae</taxon>
        <taxon>Rhynchosporium</taxon>
    </lineage>
</organism>
<dbReference type="InParanoid" id="A0A1E1L3U7"/>
<dbReference type="Proteomes" id="UP000178129">
    <property type="component" value="Unassembled WGS sequence"/>
</dbReference>